<gene>
    <name evidence="2" type="ORF">A45J_2521</name>
</gene>
<proteinExistence type="predicted"/>
<comment type="caution">
    <text evidence="2">The sequence shown here is derived from an EMBL/GenBank/DDBJ whole genome shotgun (WGS) entry which is preliminary data.</text>
</comment>
<feature type="compositionally biased region" description="Polar residues" evidence="1">
    <location>
        <begin position="307"/>
        <end position="319"/>
    </location>
</feature>
<evidence type="ECO:0000313" key="2">
    <source>
        <dbReference type="EMBL" id="GER94757.1"/>
    </source>
</evidence>
<name>A0A5J4L7N9_9ZZZZ</name>
<evidence type="ECO:0000256" key="1">
    <source>
        <dbReference type="SAM" id="MobiDB-lite"/>
    </source>
</evidence>
<dbReference type="AlphaFoldDB" id="A0A5J4L7N9"/>
<feature type="region of interest" description="Disordered" evidence="1">
    <location>
        <begin position="296"/>
        <end position="319"/>
    </location>
</feature>
<protein>
    <submittedName>
        <fullName evidence="2">Uncharacterized protein</fullName>
    </submittedName>
</protein>
<accession>A0A5J4L7N9</accession>
<organism evidence="2">
    <name type="scientific">hot springs metagenome</name>
    <dbReference type="NCBI Taxonomy" id="433727"/>
    <lineage>
        <taxon>unclassified sequences</taxon>
        <taxon>metagenomes</taxon>
        <taxon>ecological metagenomes</taxon>
    </lineage>
</organism>
<dbReference type="EMBL" id="BLAB01000001">
    <property type="protein sequence ID" value="GER94757.1"/>
    <property type="molecule type" value="Genomic_DNA"/>
</dbReference>
<reference evidence="2" key="1">
    <citation type="submission" date="2019-10" db="EMBL/GenBank/DDBJ databases">
        <title>Metagenomic sequencing of thiosulfate-disproportionating enrichment culture.</title>
        <authorList>
            <person name="Umezawa K."/>
            <person name="Kojima H."/>
            <person name="Fukui M."/>
        </authorList>
    </citation>
    <scope>NUCLEOTIDE SEQUENCE</scope>
    <source>
        <strain evidence="2">45J</strain>
    </source>
</reference>
<sequence>MRKIIAFVFCLGMVFLPVVGGANSEEQNKTDNKIDSNVVYVDYYKTGTTETEKQSSQIMRVFSVEDNELRVRLISQQKFIYDKWIREVLEDLTLYCDTSESAKCKIKGTIYRCSHEEGNKDCSYEGQDVKFFNKYPLDSVMERLKLDNHFTNVCAFIVNKTELTEEQKEELVSSTPSPFKWRGTIKNVEQEMFIPKTTTFQKNCTTPQTAELSQNVKLLSSVLVENLQTARDRDNINANDSTNVAGKILNFFGAIIHAGILVGKIIINPSQGIGSTLEYFRDGSNSAIGNFINDLSNSKDNNKNNDAENTQIENISPSQ</sequence>